<gene>
    <name evidence="2" type="ORF">MKW94_023572</name>
</gene>
<organism evidence="2 3">
    <name type="scientific">Papaver nudicaule</name>
    <name type="common">Iceland poppy</name>
    <dbReference type="NCBI Taxonomy" id="74823"/>
    <lineage>
        <taxon>Eukaryota</taxon>
        <taxon>Viridiplantae</taxon>
        <taxon>Streptophyta</taxon>
        <taxon>Embryophyta</taxon>
        <taxon>Tracheophyta</taxon>
        <taxon>Spermatophyta</taxon>
        <taxon>Magnoliopsida</taxon>
        <taxon>Ranunculales</taxon>
        <taxon>Papaveraceae</taxon>
        <taxon>Papaveroideae</taxon>
        <taxon>Papaver</taxon>
    </lineage>
</organism>
<sequence length="150" mass="15882">MSSRSKPDYGVASRKRKDRDEALAMMANKHTEPPPPPLKSPSAPAVSKDNNWLLAGYLAHEFLTGGTLLGQKWDPARATANPITPRSTNNVRRGPTGAAADVKGGGGGPTTPVRPQQKIYADVAGLLKSSEGAHIEGVVNPTQLAKWLHS</sequence>
<evidence type="ECO:0000313" key="2">
    <source>
        <dbReference type="EMBL" id="MCL7033575.1"/>
    </source>
</evidence>
<dbReference type="EMBL" id="JAJJMA010136144">
    <property type="protein sequence ID" value="MCL7033575.1"/>
    <property type="molecule type" value="Genomic_DNA"/>
</dbReference>
<evidence type="ECO:0008006" key="4">
    <source>
        <dbReference type="Google" id="ProtNLM"/>
    </source>
</evidence>
<reference evidence="2" key="1">
    <citation type="submission" date="2022-03" db="EMBL/GenBank/DDBJ databases">
        <title>A functionally conserved STORR gene fusion in Papaver species that diverged 16.8 million years ago.</title>
        <authorList>
            <person name="Catania T."/>
        </authorList>
    </citation>
    <scope>NUCLEOTIDE SEQUENCE</scope>
    <source>
        <strain evidence="2">S-191538</strain>
    </source>
</reference>
<comment type="caution">
    <text evidence="2">The sequence shown here is derived from an EMBL/GenBank/DDBJ whole genome shotgun (WGS) entry which is preliminary data.</text>
</comment>
<evidence type="ECO:0000313" key="3">
    <source>
        <dbReference type="Proteomes" id="UP001177140"/>
    </source>
</evidence>
<feature type="compositionally biased region" description="Polar residues" evidence="1">
    <location>
        <begin position="81"/>
        <end position="91"/>
    </location>
</feature>
<dbReference type="PANTHER" id="PTHR34657">
    <property type="entry name" value="EMBRYO SAC DEVELOPMENT ARREST 6"/>
    <property type="match status" value="1"/>
</dbReference>
<feature type="region of interest" description="Disordered" evidence="1">
    <location>
        <begin position="1"/>
        <end position="45"/>
    </location>
</feature>
<evidence type="ECO:0000256" key="1">
    <source>
        <dbReference type="SAM" id="MobiDB-lite"/>
    </source>
</evidence>
<accession>A0AA41V3V3</accession>
<dbReference type="AlphaFoldDB" id="A0AA41V3V3"/>
<protein>
    <recommendedName>
        <fullName evidence="4">Embryo sac development arrest 6</fullName>
    </recommendedName>
</protein>
<dbReference type="Proteomes" id="UP001177140">
    <property type="component" value="Unassembled WGS sequence"/>
</dbReference>
<keyword evidence="3" id="KW-1185">Reference proteome</keyword>
<name>A0AA41V3V3_PAPNU</name>
<proteinExistence type="predicted"/>
<feature type="region of interest" description="Disordered" evidence="1">
    <location>
        <begin position="77"/>
        <end position="115"/>
    </location>
</feature>
<dbReference type="PANTHER" id="PTHR34657:SF4">
    <property type="entry name" value="EMBRYO SAC DEVELOPMENT ARREST 6"/>
    <property type="match status" value="1"/>
</dbReference>